<feature type="domain" description="Deacetylase sirtuin-type" evidence="10">
    <location>
        <begin position="143"/>
        <end position="437"/>
    </location>
</feature>
<dbReference type="InterPro" id="IPR003000">
    <property type="entry name" value="Sirtuin"/>
</dbReference>
<evidence type="ECO:0000313" key="11">
    <source>
        <dbReference type="EMBL" id="WFC94392.1"/>
    </source>
</evidence>
<evidence type="ECO:0000259" key="10">
    <source>
        <dbReference type="PROSITE" id="PS50305"/>
    </source>
</evidence>
<keyword evidence="12" id="KW-1185">Reference proteome</keyword>
<dbReference type="Gene3D" id="3.30.1600.10">
    <property type="entry name" value="SIR2/SIRT2 'Small Domain"/>
    <property type="match status" value="1"/>
</dbReference>
<dbReference type="GO" id="GO:0005634">
    <property type="term" value="C:nucleus"/>
    <property type="evidence" value="ECO:0007669"/>
    <property type="project" value="TreeGrafter"/>
</dbReference>
<evidence type="ECO:0000256" key="9">
    <source>
        <dbReference type="SAM" id="MobiDB-lite"/>
    </source>
</evidence>
<organism evidence="11 12">
    <name type="scientific">Malassezia brasiliensis</name>
    <dbReference type="NCBI Taxonomy" id="1821822"/>
    <lineage>
        <taxon>Eukaryota</taxon>
        <taxon>Fungi</taxon>
        <taxon>Dikarya</taxon>
        <taxon>Basidiomycota</taxon>
        <taxon>Ustilaginomycotina</taxon>
        <taxon>Malasseziomycetes</taxon>
        <taxon>Malasseziales</taxon>
        <taxon>Malasseziaceae</taxon>
        <taxon>Malassezia</taxon>
    </lineage>
</organism>
<evidence type="ECO:0000256" key="5">
    <source>
        <dbReference type="ARBA" id="ARBA00022723"/>
    </source>
</evidence>
<feature type="compositionally biased region" description="Low complexity" evidence="9">
    <location>
        <begin position="487"/>
        <end position="511"/>
    </location>
</feature>
<dbReference type="PANTHER" id="PTHR11085">
    <property type="entry name" value="NAD-DEPENDENT PROTEIN DEACYLASE SIRTUIN-5, MITOCHONDRIAL-RELATED"/>
    <property type="match status" value="1"/>
</dbReference>
<evidence type="ECO:0000256" key="2">
    <source>
        <dbReference type="ARBA" id="ARBA00004173"/>
    </source>
</evidence>
<dbReference type="SUPFAM" id="SSF52467">
    <property type="entry name" value="DHS-like NAD/FAD-binding domain"/>
    <property type="match status" value="1"/>
</dbReference>
<dbReference type="PANTHER" id="PTHR11085:SF9">
    <property type="entry name" value="NAD-DEPENDENT PROTEIN DEACETYLASE SIRTUIN-1"/>
    <property type="match status" value="1"/>
</dbReference>
<dbReference type="GO" id="GO:0046970">
    <property type="term" value="F:histone H4K16 deacetylase activity, NAD-dependent"/>
    <property type="evidence" value="ECO:0007669"/>
    <property type="project" value="TreeGrafter"/>
</dbReference>
<feature type="region of interest" description="Disordered" evidence="9">
    <location>
        <begin position="309"/>
        <end position="337"/>
    </location>
</feature>
<comment type="subcellular location">
    <subcellularLocation>
        <location evidence="2">Mitochondrion</location>
    </subcellularLocation>
</comment>
<dbReference type="Gene3D" id="3.40.50.1220">
    <property type="entry name" value="TPP-binding domain"/>
    <property type="match status" value="1"/>
</dbReference>
<feature type="binding site" evidence="8">
    <location>
        <position position="308"/>
    </location>
    <ligand>
        <name>Zn(2+)</name>
        <dbReference type="ChEBI" id="CHEBI:29105"/>
    </ligand>
</feature>
<gene>
    <name evidence="11" type="primary">SIR2</name>
    <name evidence="11" type="ORF">MBRA1_001022</name>
</gene>
<dbReference type="GO" id="GO:0005739">
    <property type="term" value="C:mitochondrion"/>
    <property type="evidence" value="ECO:0007669"/>
    <property type="project" value="UniProtKB-SubCell"/>
</dbReference>
<keyword evidence="7" id="KW-0520">NAD</keyword>
<dbReference type="InterPro" id="IPR026591">
    <property type="entry name" value="Sirtuin_cat_small_dom_sf"/>
</dbReference>
<evidence type="ECO:0000313" key="12">
    <source>
        <dbReference type="Proteomes" id="UP001216638"/>
    </source>
</evidence>
<keyword evidence="5 8" id="KW-0479">Metal-binding</keyword>
<keyword evidence="6 8" id="KW-0862">Zinc</keyword>
<feature type="binding site" evidence="8">
    <location>
        <position position="284"/>
    </location>
    <ligand>
        <name>Zn(2+)</name>
        <dbReference type="ChEBI" id="CHEBI:29105"/>
    </ligand>
</feature>
<feature type="compositionally biased region" description="Acidic residues" evidence="9">
    <location>
        <begin position="15"/>
        <end position="36"/>
    </location>
</feature>
<dbReference type="AlphaFoldDB" id="A0AAF0DS44"/>
<name>A0AAF0DS44_9BASI</name>
<comment type="similarity">
    <text evidence="3">Belongs to the sirtuin family. Class I subfamily.</text>
</comment>
<feature type="region of interest" description="Disordered" evidence="9">
    <location>
        <begin position="1"/>
        <end position="68"/>
    </location>
</feature>
<feature type="region of interest" description="Disordered" evidence="9">
    <location>
        <begin position="475"/>
        <end position="522"/>
    </location>
</feature>
<evidence type="ECO:0000256" key="4">
    <source>
        <dbReference type="ARBA" id="ARBA00022679"/>
    </source>
</evidence>
<feature type="binding site" evidence="8">
    <location>
        <position position="305"/>
    </location>
    <ligand>
        <name>Zn(2+)</name>
        <dbReference type="ChEBI" id="CHEBI:29105"/>
    </ligand>
</feature>
<evidence type="ECO:0000256" key="7">
    <source>
        <dbReference type="ARBA" id="ARBA00023027"/>
    </source>
</evidence>
<reference evidence="11" key="1">
    <citation type="submission" date="2023-03" db="EMBL/GenBank/DDBJ databases">
        <title>Mating type loci evolution in Malassezia.</title>
        <authorList>
            <person name="Coelho M.A."/>
        </authorList>
    </citation>
    <scope>NUCLEOTIDE SEQUENCE</scope>
    <source>
        <strain evidence="11">CBS 14135</strain>
    </source>
</reference>
<dbReference type="GO" id="GO:0070403">
    <property type="term" value="F:NAD+ binding"/>
    <property type="evidence" value="ECO:0007669"/>
    <property type="project" value="InterPro"/>
</dbReference>
<dbReference type="InterPro" id="IPR050134">
    <property type="entry name" value="NAD-dep_sirtuin_deacylases"/>
</dbReference>
<feature type="compositionally biased region" description="Polar residues" evidence="9">
    <location>
        <begin position="512"/>
        <end position="522"/>
    </location>
</feature>
<sequence length="522" mass="57804">MDAAETDALAQLASLDDELDSEDLDRLEDEAEEEMMQEIAREEAADPPAASPPPAASEDESEPEFGPLSREEISTVLDDLREHGMLECLRRHVVYTPSKIVPLLLSFGVMLPRSMLAQAEENPYAALPLLKMVLTRILRQRRKLEEYNTLEDVLELLQKSKRIIVLCGAGISVSCGIPDFRSKDGIYSILANENQYQLDDPSDMFDKEVFLRDPSMFFSFAHSIYPSHYRPSPSHEFVRELEKRGKLLRMYSQNIDTLEQKAGIQNVLQCHGSFASATCTDPSCGYKVDGIAIRDDILARRIPQCPRCAERRTARDASRNSKRRKTAAQWDEDEASDEDDTELAYGILKPDITFFGEKLPDDFDRCVFADRDEVDLVLVMGTSLKVAPVSDLLSHLPPRVPVVLINRTPITHMAMDVMLLGDSDGIVQYLRRKLGWDDTPADDTLPKRVDESHVYQFPGVEGGWYVDQLLGIETASDGAGQGSADTPGSPTSSRASPASSAAIPVAEASPPTVSTSPKADLA</sequence>
<dbReference type="GO" id="GO:0046872">
    <property type="term" value="F:metal ion binding"/>
    <property type="evidence" value="ECO:0007669"/>
    <property type="project" value="UniProtKB-KW"/>
</dbReference>
<comment type="cofactor">
    <cofactor evidence="1">
        <name>Zn(2+)</name>
        <dbReference type="ChEBI" id="CHEBI:29105"/>
    </cofactor>
</comment>
<dbReference type="InterPro" id="IPR026590">
    <property type="entry name" value="Ssirtuin_cat_dom"/>
</dbReference>
<keyword evidence="4" id="KW-0808">Transferase</keyword>
<evidence type="ECO:0000256" key="6">
    <source>
        <dbReference type="ARBA" id="ARBA00022833"/>
    </source>
</evidence>
<protein>
    <submittedName>
        <fullName evidence="11">NAD-dependent histone deacetylase sir2</fullName>
    </submittedName>
</protein>
<evidence type="ECO:0000256" key="3">
    <source>
        <dbReference type="ARBA" id="ARBA00006924"/>
    </source>
</evidence>
<evidence type="ECO:0000256" key="1">
    <source>
        <dbReference type="ARBA" id="ARBA00001947"/>
    </source>
</evidence>
<feature type="compositionally biased region" description="Basic and acidic residues" evidence="9">
    <location>
        <begin position="309"/>
        <end position="319"/>
    </location>
</feature>
<dbReference type="InterPro" id="IPR029035">
    <property type="entry name" value="DHS-like_NAD/FAD-binding_dom"/>
</dbReference>
<accession>A0AAF0DS44</accession>
<dbReference type="EMBL" id="CP119951">
    <property type="protein sequence ID" value="WFC94392.1"/>
    <property type="molecule type" value="Genomic_DNA"/>
</dbReference>
<dbReference type="Proteomes" id="UP001216638">
    <property type="component" value="Chromosome 1"/>
</dbReference>
<feature type="active site" description="Proton acceptor" evidence="8">
    <location>
        <position position="271"/>
    </location>
</feature>
<dbReference type="Pfam" id="PF02146">
    <property type="entry name" value="SIR2"/>
    <property type="match status" value="1"/>
</dbReference>
<dbReference type="PROSITE" id="PS50305">
    <property type="entry name" value="SIRTUIN"/>
    <property type="match status" value="1"/>
</dbReference>
<evidence type="ECO:0000256" key="8">
    <source>
        <dbReference type="PROSITE-ProRule" id="PRU00236"/>
    </source>
</evidence>
<proteinExistence type="inferred from homology"/>
<feature type="binding site" evidence="8">
    <location>
        <position position="279"/>
    </location>
    <ligand>
        <name>Zn(2+)</name>
        <dbReference type="ChEBI" id="CHEBI:29105"/>
    </ligand>
</feature>